<comment type="caution">
    <text evidence="1">The sequence shown here is derived from an EMBL/GenBank/DDBJ whole genome shotgun (WGS) entry which is preliminary data.</text>
</comment>
<reference evidence="1 2" key="1">
    <citation type="journal article" date="2015" name="Genome Announc.">
        <title>Expanding the biotechnology potential of lactobacilli through comparative genomics of 213 strains and associated genera.</title>
        <authorList>
            <person name="Sun Z."/>
            <person name="Harris H.M."/>
            <person name="McCann A."/>
            <person name="Guo C."/>
            <person name="Argimon S."/>
            <person name="Zhang W."/>
            <person name="Yang X."/>
            <person name="Jeffery I.B."/>
            <person name="Cooney J.C."/>
            <person name="Kagawa T.F."/>
            <person name="Liu W."/>
            <person name="Song Y."/>
            <person name="Salvetti E."/>
            <person name="Wrobel A."/>
            <person name="Rasinkangas P."/>
            <person name="Parkhill J."/>
            <person name="Rea M.C."/>
            <person name="O'Sullivan O."/>
            <person name="Ritari J."/>
            <person name="Douillard F.P."/>
            <person name="Paul Ross R."/>
            <person name="Yang R."/>
            <person name="Briner A.E."/>
            <person name="Felis G.E."/>
            <person name="de Vos W.M."/>
            <person name="Barrangou R."/>
            <person name="Klaenhammer T.R."/>
            <person name="Caufield P.W."/>
            <person name="Cui Y."/>
            <person name="Zhang H."/>
            <person name="O'Toole P.W."/>
        </authorList>
    </citation>
    <scope>NUCLEOTIDE SEQUENCE [LARGE SCALE GENOMIC DNA]</scope>
    <source>
        <strain evidence="1 2">DSM 12744</strain>
    </source>
</reference>
<dbReference type="PATRIC" id="fig|1423792.3.peg.2678"/>
<dbReference type="Pfam" id="PF06124">
    <property type="entry name" value="DUF960"/>
    <property type="match status" value="1"/>
</dbReference>
<dbReference type="STRING" id="1423792.FD09_GL002628"/>
<evidence type="ECO:0000313" key="2">
    <source>
        <dbReference type="Proteomes" id="UP000051330"/>
    </source>
</evidence>
<accession>A0A0R1MY26</accession>
<protein>
    <submittedName>
        <fullName evidence="1">Uncharacterized protein</fullName>
    </submittedName>
</protein>
<evidence type="ECO:0000313" key="1">
    <source>
        <dbReference type="EMBL" id="KRL13085.1"/>
    </source>
</evidence>
<dbReference type="AlphaFoldDB" id="A0A0R1MY26"/>
<organism evidence="1 2">
    <name type="scientific">Schleiferilactobacillus perolens DSM 12744</name>
    <dbReference type="NCBI Taxonomy" id="1423792"/>
    <lineage>
        <taxon>Bacteria</taxon>
        <taxon>Bacillati</taxon>
        <taxon>Bacillota</taxon>
        <taxon>Bacilli</taxon>
        <taxon>Lactobacillales</taxon>
        <taxon>Lactobacillaceae</taxon>
        <taxon>Schleiferilactobacillus</taxon>
    </lineage>
</organism>
<proteinExistence type="predicted"/>
<name>A0A0R1MY26_9LACO</name>
<dbReference type="InterPro" id="IPR009303">
    <property type="entry name" value="DUF960"/>
</dbReference>
<gene>
    <name evidence="1" type="ORF">FD09_GL002628</name>
</gene>
<dbReference type="Proteomes" id="UP000051330">
    <property type="component" value="Unassembled WGS sequence"/>
</dbReference>
<sequence>MVTMFNTNRGRYATFGVVSAVPGTIIDEIWRIIDRNLQGVLPLTNVLNFAFSNRAGKLTITFSEDDTDVTIGFDTPYAFSSQLPKTVVAYDDGRSQTIILPSEIEQ</sequence>
<dbReference type="EMBL" id="AZEC01000005">
    <property type="protein sequence ID" value="KRL13085.1"/>
    <property type="molecule type" value="Genomic_DNA"/>
</dbReference>
<keyword evidence="2" id="KW-1185">Reference proteome</keyword>
<dbReference type="Gene3D" id="3.10.450.150">
    <property type="entry name" value="enterococcus faecalis protein"/>
    <property type="match status" value="1"/>
</dbReference>